<organism evidence="1 2">
    <name type="scientific">Butyrivibrio fibrisolvens</name>
    <dbReference type="NCBI Taxonomy" id="831"/>
    <lineage>
        <taxon>Bacteria</taxon>
        <taxon>Bacillati</taxon>
        <taxon>Bacillota</taxon>
        <taxon>Clostridia</taxon>
        <taxon>Lachnospirales</taxon>
        <taxon>Lachnospiraceae</taxon>
        <taxon>Butyrivibrio</taxon>
    </lineage>
</organism>
<evidence type="ECO:0000313" key="2">
    <source>
        <dbReference type="Proteomes" id="UP000245488"/>
    </source>
</evidence>
<protein>
    <recommendedName>
        <fullName evidence="3">Nucleotidyl transferase AbiEii toxin, Type IV TA system</fullName>
    </recommendedName>
</protein>
<sequence length="266" mass="30424">MIDIDAMIQKEIENGYGDANAQSKVCQDLILKAISASTLNRNVTIKGGVVMRSKTGNVRRATQDIDLDFIRYSLADEAIDAFVRKLNCLDGITVERVGEIKELKQQDYHGKRIYIKITDSKGFSIENKLDLGVHTQFDIDQEEFCFDIAYDDEGASLLINSNEQMFAEKLRSLLRFGALSSRYKDIFDMYFLSSHVDVDKFKKCLGIYVYNDSKMREKDITGIIKRVNMVFKDKSYTSRLRTKDANWLGVDSEVVTKGLIDFLKQL</sequence>
<keyword evidence="2" id="KW-1185">Reference proteome</keyword>
<comment type="caution">
    <text evidence="1">The sequence shown here is derived from an EMBL/GenBank/DDBJ whole genome shotgun (WGS) entry which is preliminary data.</text>
</comment>
<dbReference type="Proteomes" id="UP000245488">
    <property type="component" value="Chromosome"/>
</dbReference>
<dbReference type="AlphaFoldDB" id="A0A317G8T2"/>
<dbReference type="Gene3D" id="3.10.450.620">
    <property type="entry name" value="JHP933, nucleotidyltransferase-like core domain"/>
    <property type="match status" value="1"/>
</dbReference>
<accession>A0A317G8T2</accession>
<evidence type="ECO:0008006" key="3">
    <source>
        <dbReference type="Google" id="ProtNLM"/>
    </source>
</evidence>
<proteinExistence type="predicted"/>
<dbReference type="EMBL" id="NXNG01000001">
    <property type="protein sequence ID" value="PWT28852.1"/>
    <property type="molecule type" value="Genomic_DNA"/>
</dbReference>
<dbReference type="Pfam" id="PF08843">
    <property type="entry name" value="AbiEii"/>
    <property type="match status" value="1"/>
</dbReference>
<dbReference type="InterPro" id="IPR014942">
    <property type="entry name" value="AbiEii"/>
</dbReference>
<evidence type="ECO:0000313" key="1">
    <source>
        <dbReference type="EMBL" id="PWT28852.1"/>
    </source>
</evidence>
<gene>
    <name evidence="1" type="ORF">CPT75_17910</name>
</gene>
<reference evidence="1 2" key="1">
    <citation type="submission" date="2017-09" db="EMBL/GenBank/DDBJ databases">
        <title>High-quality draft genome sequence of Butyrivibrio fibrisolvens INBov1, isolated from cow rumen.</title>
        <authorList>
            <person name="Rodriguez Hernaez J."/>
            <person name="Rivarola M."/>
            <person name="Paniego N."/>
            <person name="Cravero S."/>
            <person name="Ceron Cucchi M."/>
            <person name="Martinez M.C."/>
        </authorList>
    </citation>
    <scope>NUCLEOTIDE SEQUENCE [LARGE SCALE GENOMIC DNA]</scope>
    <source>
        <strain evidence="1 2">INBov1</strain>
    </source>
</reference>
<name>A0A317G8T2_BUTFI</name>
<dbReference type="RefSeq" id="WP_110073910.1">
    <property type="nucleotide sequence ID" value="NZ_CM009896.1"/>
</dbReference>